<evidence type="ECO:0000256" key="2">
    <source>
        <dbReference type="ARBA" id="ARBA00004249"/>
    </source>
</evidence>
<dbReference type="GO" id="GO:0022857">
    <property type="term" value="F:transmembrane transporter activity"/>
    <property type="evidence" value="ECO:0007669"/>
    <property type="project" value="InterPro"/>
</dbReference>
<accession>A0A068TGG7</accession>
<dbReference type="eggNOG" id="COG0848">
    <property type="taxonomic scope" value="Bacteria"/>
</dbReference>
<comment type="similarity">
    <text evidence="3 13">Belongs to the ExbD/TolR family.</text>
</comment>
<name>A0A068TGG7_NEOGA</name>
<dbReference type="GO" id="GO:0015031">
    <property type="term" value="P:protein transport"/>
    <property type="evidence" value="ECO:0007669"/>
    <property type="project" value="UniProtKB-KW"/>
</dbReference>
<dbReference type="NCBIfam" id="TIGR02803">
    <property type="entry name" value="ExbD_1"/>
    <property type="match status" value="1"/>
</dbReference>
<evidence type="ECO:0000256" key="15">
    <source>
        <dbReference type="SAM" id="Phobius"/>
    </source>
</evidence>
<dbReference type="PANTHER" id="PTHR30558:SF9">
    <property type="entry name" value="BIOPOLYMER TRANSPORT PROTEIN EXBD"/>
    <property type="match status" value="1"/>
</dbReference>
<comment type="function">
    <text evidence="1">Involved in the TonB-dependent energy-dependent transport of various receptor-bound substrates.</text>
</comment>
<comment type="subunit">
    <text evidence="4">The accessory proteins ExbB and ExbD seem to form a complex with TonB.</text>
</comment>
<keyword evidence="12 15" id="KW-0472">Membrane</keyword>
<evidence type="ECO:0000256" key="12">
    <source>
        <dbReference type="ARBA" id="ARBA00023136"/>
    </source>
</evidence>
<evidence type="ECO:0000313" key="16">
    <source>
        <dbReference type="EMBL" id="CDN56540.1"/>
    </source>
</evidence>
<evidence type="ECO:0000256" key="11">
    <source>
        <dbReference type="ARBA" id="ARBA00022989"/>
    </source>
</evidence>
<dbReference type="RefSeq" id="WP_038547884.1">
    <property type="nucleotide sequence ID" value="NZ_HG938355.1"/>
</dbReference>
<reference evidence="17" key="1">
    <citation type="journal article" date="2014" name="BMC Genomics">
        <title>Genome sequencing of two Neorhizobium galegae strains reveals a noeT gene responsible for the unusual acetylation of the nodulation factors.</title>
        <authorList>
            <person name="Osterman J."/>
            <person name="Marsh J."/>
            <person name="Laine P.K."/>
            <person name="Zeng Z."/>
            <person name="Alatalo E."/>
            <person name="Sullivan J.T."/>
            <person name="Young J.P."/>
            <person name="Thomas-Oates J."/>
            <person name="Paulin L."/>
            <person name="Lindstrom K."/>
        </authorList>
    </citation>
    <scope>NUCLEOTIDE SEQUENCE [LARGE SCALE GENOMIC DNA]</scope>
    <source>
        <strain evidence="17">HAMBI 1141</strain>
    </source>
</reference>
<keyword evidence="6 13" id="KW-0813">Transport</keyword>
<evidence type="ECO:0000256" key="3">
    <source>
        <dbReference type="ARBA" id="ARBA00005811"/>
    </source>
</evidence>
<evidence type="ECO:0000313" key="17">
    <source>
        <dbReference type="Proteomes" id="UP000028186"/>
    </source>
</evidence>
<gene>
    <name evidence="16" type="primary">exbD</name>
    <name evidence="16" type="ORF">RG1141_CH42270</name>
</gene>
<dbReference type="HOGENOM" id="CLU_085305_1_3_5"/>
<evidence type="ECO:0000256" key="1">
    <source>
        <dbReference type="ARBA" id="ARBA00003540"/>
    </source>
</evidence>
<feature type="region of interest" description="Disordered" evidence="14">
    <location>
        <begin position="145"/>
        <end position="168"/>
    </location>
</feature>
<dbReference type="InterPro" id="IPR014170">
    <property type="entry name" value="TonB_ExbD_1"/>
</dbReference>
<evidence type="ECO:0000256" key="6">
    <source>
        <dbReference type="ARBA" id="ARBA00022448"/>
    </source>
</evidence>
<comment type="subcellular location">
    <subcellularLocation>
        <location evidence="2">Cell inner membrane</location>
        <topology evidence="2">Single-pass type II membrane protein</topology>
    </subcellularLocation>
    <subcellularLocation>
        <location evidence="13">Cell membrane</location>
        <topology evidence="13">Single-pass type II membrane protein</topology>
    </subcellularLocation>
</comment>
<keyword evidence="7" id="KW-1003">Cell membrane</keyword>
<dbReference type="PANTHER" id="PTHR30558">
    <property type="entry name" value="EXBD MEMBRANE COMPONENT OF PMF-DRIVEN MACROMOLECULE IMPORT SYSTEM"/>
    <property type="match status" value="1"/>
</dbReference>
<dbReference type="AlphaFoldDB" id="A0A068TGG7"/>
<dbReference type="PATRIC" id="fig|1028801.3.peg.4295"/>
<evidence type="ECO:0000256" key="8">
    <source>
        <dbReference type="ARBA" id="ARBA00022519"/>
    </source>
</evidence>
<dbReference type="Gene3D" id="3.30.420.270">
    <property type="match status" value="1"/>
</dbReference>
<evidence type="ECO:0000256" key="13">
    <source>
        <dbReference type="RuleBase" id="RU003879"/>
    </source>
</evidence>
<dbReference type="KEGG" id="ngl:RG1141_CH42270"/>
<keyword evidence="9 13" id="KW-0812">Transmembrane</keyword>
<dbReference type="InterPro" id="IPR003400">
    <property type="entry name" value="ExbD"/>
</dbReference>
<organism evidence="16 17">
    <name type="scientific">Neorhizobium galegae bv. officinalis bv. officinalis str. HAMBI 1141</name>
    <dbReference type="NCBI Taxonomy" id="1028801"/>
    <lineage>
        <taxon>Bacteria</taxon>
        <taxon>Pseudomonadati</taxon>
        <taxon>Pseudomonadota</taxon>
        <taxon>Alphaproteobacteria</taxon>
        <taxon>Hyphomicrobiales</taxon>
        <taxon>Rhizobiaceae</taxon>
        <taxon>Rhizobium/Agrobacterium group</taxon>
        <taxon>Neorhizobium</taxon>
    </lineage>
</organism>
<dbReference type="Proteomes" id="UP000028186">
    <property type="component" value="Chromosome I"/>
</dbReference>
<evidence type="ECO:0000256" key="7">
    <source>
        <dbReference type="ARBA" id="ARBA00022475"/>
    </source>
</evidence>
<evidence type="ECO:0000256" key="14">
    <source>
        <dbReference type="SAM" id="MobiDB-lite"/>
    </source>
</evidence>
<protein>
    <recommendedName>
        <fullName evidence="5">Biopolymer transport protein ExbD</fullName>
    </recommendedName>
</protein>
<keyword evidence="11 15" id="KW-1133">Transmembrane helix</keyword>
<dbReference type="EMBL" id="HG938355">
    <property type="protein sequence ID" value="CDN56540.1"/>
    <property type="molecule type" value="Genomic_DNA"/>
</dbReference>
<sequence length="168" mass="17742">MAGGIREQHGDELSENHEINVTPFIDVMLVLLIIFMVAAPLATVDVNVDLPASTAKPAERPEEPLYLTVKEDLSLNIGNDAVAREQLAATLDRVTEGKKDTRVFLRADKAVDYGQFMEVMNLLRDSGYLKIALVGLETLPAPAAPAAMSPAGNAPAAAPAVPATGGNP</sequence>
<evidence type="ECO:0000256" key="4">
    <source>
        <dbReference type="ARBA" id="ARBA00011471"/>
    </source>
</evidence>
<dbReference type="Pfam" id="PF02472">
    <property type="entry name" value="ExbD"/>
    <property type="match status" value="1"/>
</dbReference>
<evidence type="ECO:0000256" key="10">
    <source>
        <dbReference type="ARBA" id="ARBA00022927"/>
    </source>
</evidence>
<keyword evidence="10 13" id="KW-0653">Protein transport</keyword>
<evidence type="ECO:0000256" key="9">
    <source>
        <dbReference type="ARBA" id="ARBA00022692"/>
    </source>
</evidence>
<dbReference type="GO" id="GO:0005886">
    <property type="term" value="C:plasma membrane"/>
    <property type="evidence" value="ECO:0007669"/>
    <property type="project" value="UniProtKB-SubCell"/>
</dbReference>
<keyword evidence="8" id="KW-0997">Cell inner membrane</keyword>
<feature type="transmembrane region" description="Helical" evidence="15">
    <location>
        <begin position="21"/>
        <end position="42"/>
    </location>
</feature>
<evidence type="ECO:0000256" key="5">
    <source>
        <dbReference type="ARBA" id="ARBA00022090"/>
    </source>
</evidence>
<proteinExistence type="inferred from homology"/>